<sequence>MTRFYTKRLHLLLLIAGGLFTSFRSLAQYTPAVISTGGTYTAVATDRQDRAYVVAYNAGSDKYEVDLYPAGSTGGHSAIYSDLANPGVDFPWGIAVNSHGDIYVTNPNTSDNWEVIKLEGGTRTPSVILKGNYYTALTTDANDNLLTMEYDSSTHNYQVVRYDANGGARTILFNGLPLAAGSGTYPWGIVTDKQHNIYILDFPYNASNGRVIKLAAPGYNTPTTLLSGKNYSSLAIDAVGNLYTSEFAGGSTYHVMKYAAPALTSGMEIYTGLSIAPFLYPWGLAVDGHGNVFVNDPAANAGTGKFIKLTSDPIAVTSVTRASPNPTAAPTVDFTVKFSAPVSNVTASAFSITTTGSIRRPYTTNVTGSGTTYTVTVNTGTGTGTLQLGVNGIGVMNNLSNIPYTDGEVYTIYDATEAYPDTIQVTENIPATGNVLTNDQPADGTSLTASLVTAPVNGTVVLNADGSFTYTPNMNYSGADSLIYQACDNGMPSRCDTATVLFQVKNVNGAPEAYPDTLQVDEDVPATGNVLTNDHDPEGNQLTASLVTAPVNGTVVLNADGSFTYTPNANYSGSDSLIYQVCDNGTPSLCDTATVLFQVKDVNDAPEAYPDIIQVTKDIPATGNVLTNDQDAEGNALTASLVTAPVNGTVVLNADGSFTYTPNANYVGSDSLVYQVCDNGTPSRCDTATVLFHITDMNSPVITSVDVPADGYYHAGDVLDFTVHCSENVIITGTPSLAVTIGTATVQASYTGGSGTNALTFSYTVQPGEMDMDGIALGSSLNLNGGTFRDIAGNNGNLALSGVPNTRGIFVNTALPSVTLSTNAPALVNTQFTVTITFSEAVTGFTLGDLAATNAGLSNLQTADNITYTVEVVPLADGPVTLQVPADVAVNIGNNGNTGSNTLNLGYDGTRPEIRAVSLPATGTYKAGDVLNFTAKYSENVTASGMPYLEVVIGSDTVHAAYTAGTGTDALSFQYTVAPGDEDDDGVRLGASLQTNGGSIRDAAGNNAGTELKNIATNTVLVDAVAPVVTAVDVPADGYYKTGDTLGFTVRLSEKIRIDTAGGNPFLELVIGTRHVRAPLSGSGTATLVFSYIVQEGDEDLDGIALTNDLALNGGTLVDAAGNDLVPVLSHVGSTRNVFVYSKRPAVRLSGTPSSDKPFTLTVTFSEAVTGFTLGDLTTTNADLSNLQTTNNTIYTLQVTPQGDGTITLQVPAGAAANIAGTGNTASNVISFTHDGTAPVVTSVDVPADKTYKAGEVLSFTVHFSEDIAVTGSDATLRLIVGAAAKQAGYVSADANSMVFSYTVQAGDLDTDGITVNDLSLNNASVRDTVGNNADPALHHIGATNDVKVDAVAPVIATGQVFTVEENSAPGASVGTVNATDPGSVNTLQGWTITGGNTDSAFAINAAAGEITVADSSKLDYETKPSYTLTLTVSDGVNTSTPETVTIRLKDVNDHAPVIAPGQRFDINENSADSAIVGAVKATDIDAGTTFSNWTITGGNAGNAFAIDKASGKITVADSSKLDYETTPSYTLTLTVSDGTHTSKPATVTIQLEDVPEAPTAIRFSSADLYENRPSGTLAGVLSSVSANPQDVFTYTLVRGEGGGDNHLFGIRNDSLLTTSSLDYEQKSSYKIRVRTTTRHGDFFEQALTIRLLDVNEAPTLTVPADLAICYTTDEQQITLGSITAGEDKDQTTAVSVAADKADFFDMIFVSGNKLHYKLRKDVAGQALITLTVKDNGGTDHGGVDEVSDSFTLTVNPVPEATITSDMGTDISKGRVVHLTATGGNTYAWSPADGILDGAGTAVLTVRPEEPTTYAVTVTDANGCSARQEINLQVKADYQALEAPNILTPNGDGRNDTWNVRNLDVYPDNEVFIYDRSGRLVFHQKNYQNRWDGTLNGKPLQTGTYYYIVNVDAGKKVFRGYITIIRNNP</sequence>
<comment type="subcellular location">
    <subcellularLocation>
        <location evidence="1">Membrane</location>
    </subcellularLocation>
</comment>
<dbReference type="PROSITE" id="PS50268">
    <property type="entry name" value="CADHERIN_2"/>
    <property type="match status" value="4"/>
</dbReference>
<keyword evidence="5" id="KW-0732">Signal</keyword>
<keyword evidence="3" id="KW-0106">Calcium</keyword>
<name>A0ABP8FKF0_9BACT</name>
<feature type="domain" description="Cadherin" evidence="6">
    <location>
        <begin position="1356"/>
        <end position="1459"/>
    </location>
</feature>
<dbReference type="Proteomes" id="UP001501207">
    <property type="component" value="Unassembled WGS sequence"/>
</dbReference>
<dbReference type="InterPro" id="IPR002126">
    <property type="entry name" value="Cadherin-like_dom"/>
</dbReference>
<proteinExistence type="predicted"/>
<protein>
    <recommendedName>
        <fullName evidence="6">Cadherin domain-containing protein</fullName>
    </recommendedName>
</protein>
<dbReference type="PROSITE" id="PS00232">
    <property type="entry name" value="CADHERIN_1"/>
    <property type="match status" value="1"/>
</dbReference>
<reference evidence="8" key="1">
    <citation type="journal article" date="2019" name="Int. J. Syst. Evol. Microbiol.">
        <title>The Global Catalogue of Microorganisms (GCM) 10K type strain sequencing project: providing services to taxonomists for standard genome sequencing and annotation.</title>
        <authorList>
            <consortium name="The Broad Institute Genomics Platform"/>
            <consortium name="The Broad Institute Genome Sequencing Center for Infectious Disease"/>
            <person name="Wu L."/>
            <person name="Ma J."/>
        </authorList>
    </citation>
    <scope>NUCLEOTIDE SEQUENCE [LARGE SCALE GENOMIC DNA]</scope>
    <source>
        <strain evidence="8">JCM 17664</strain>
    </source>
</reference>
<dbReference type="CDD" id="cd11304">
    <property type="entry name" value="Cadherin_repeat"/>
    <property type="match status" value="4"/>
</dbReference>
<feature type="domain" description="Cadherin" evidence="6">
    <location>
        <begin position="1459"/>
        <end position="1561"/>
    </location>
</feature>
<dbReference type="InterPro" id="IPR039808">
    <property type="entry name" value="Cadherin"/>
</dbReference>
<dbReference type="NCBIfam" id="TIGR04131">
    <property type="entry name" value="Bac_Flav_CTERM"/>
    <property type="match status" value="1"/>
</dbReference>
<evidence type="ECO:0000259" key="6">
    <source>
        <dbReference type="PROSITE" id="PS50268"/>
    </source>
</evidence>
<dbReference type="PANTHER" id="PTHR24027">
    <property type="entry name" value="CADHERIN-23"/>
    <property type="match status" value="1"/>
</dbReference>
<feature type="domain" description="Cadherin" evidence="6">
    <location>
        <begin position="512"/>
        <end position="612"/>
    </location>
</feature>
<evidence type="ECO:0000256" key="4">
    <source>
        <dbReference type="ARBA" id="ARBA00023136"/>
    </source>
</evidence>
<dbReference type="Gene3D" id="2.60.40.3440">
    <property type="match status" value="3"/>
</dbReference>
<dbReference type="RefSeq" id="WP_344976800.1">
    <property type="nucleotide sequence ID" value="NZ_BAABFN010000002.1"/>
</dbReference>
<dbReference type="EMBL" id="BAABFN010000002">
    <property type="protein sequence ID" value="GAA4305765.1"/>
    <property type="molecule type" value="Genomic_DNA"/>
</dbReference>
<dbReference type="InterPro" id="IPR011042">
    <property type="entry name" value="6-blade_b-propeller_TolB-like"/>
</dbReference>
<organism evidence="7 8">
    <name type="scientific">Compostibacter hankyongensis</name>
    <dbReference type="NCBI Taxonomy" id="1007089"/>
    <lineage>
        <taxon>Bacteria</taxon>
        <taxon>Pseudomonadati</taxon>
        <taxon>Bacteroidota</taxon>
        <taxon>Chitinophagia</taxon>
        <taxon>Chitinophagales</taxon>
        <taxon>Chitinophagaceae</taxon>
        <taxon>Compostibacter</taxon>
    </lineage>
</organism>
<evidence type="ECO:0000256" key="3">
    <source>
        <dbReference type="ARBA" id="ARBA00022837"/>
    </source>
</evidence>
<evidence type="ECO:0000313" key="7">
    <source>
        <dbReference type="EMBL" id="GAA4305765.1"/>
    </source>
</evidence>
<dbReference type="PANTHER" id="PTHR24027:SF438">
    <property type="entry name" value="CADHERIN 23"/>
    <property type="match status" value="1"/>
</dbReference>
<feature type="chain" id="PRO_5046887196" description="Cadherin domain-containing protein" evidence="5">
    <location>
        <begin position="28"/>
        <end position="1929"/>
    </location>
</feature>
<evidence type="ECO:0000256" key="2">
    <source>
        <dbReference type="ARBA" id="ARBA00022737"/>
    </source>
</evidence>
<dbReference type="PRINTS" id="PR00205">
    <property type="entry name" value="CADHERIN"/>
</dbReference>
<evidence type="ECO:0000256" key="5">
    <source>
        <dbReference type="SAM" id="SignalP"/>
    </source>
</evidence>
<dbReference type="SUPFAM" id="SSF49313">
    <property type="entry name" value="Cadherin-like"/>
    <property type="match status" value="3"/>
</dbReference>
<evidence type="ECO:0000256" key="1">
    <source>
        <dbReference type="ARBA" id="ARBA00004370"/>
    </source>
</evidence>
<dbReference type="SMART" id="SM00112">
    <property type="entry name" value="CA"/>
    <property type="match status" value="5"/>
</dbReference>
<comment type="caution">
    <text evidence="7">The sequence shown here is derived from an EMBL/GenBank/DDBJ whole genome shotgun (WGS) entry which is preliminary data.</text>
</comment>
<evidence type="ECO:0000313" key="8">
    <source>
        <dbReference type="Proteomes" id="UP001501207"/>
    </source>
</evidence>
<accession>A0ABP8FKF0</accession>
<dbReference type="NCBIfam" id="NF012211">
    <property type="entry name" value="tand_rpt_95"/>
    <property type="match status" value="3"/>
</dbReference>
<gene>
    <name evidence="7" type="ORF">GCM10023143_11250</name>
</gene>
<dbReference type="SUPFAM" id="SSF63829">
    <property type="entry name" value="Calcium-dependent phosphotriesterase"/>
    <property type="match status" value="1"/>
</dbReference>
<dbReference type="Gene3D" id="2.40.10.500">
    <property type="match status" value="1"/>
</dbReference>
<dbReference type="Pfam" id="PF13585">
    <property type="entry name" value="CHU_C"/>
    <property type="match status" value="1"/>
</dbReference>
<dbReference type="Gene3D" id="2.120.10.30">
    <property type="entry name" value="TolB, C-terminal domain"/>
    <property type="match status" value="1"/>
</dbReference>
<dbReference type="InterPro" id="IPR015919">
    <property type="entry name" value="Cadherin-like_sf"/>
</dbReference>
<dbReference type="Gene3D" id="2.60.40.60">
    <property type="entry name" value="Cadherins"/>
    <property type="match status" value="3"/>
</dbReference>
<keyword evidence="2" id="KW-0677">Repeat</keyword>
<keyword evidence="8" id="KW-1185">Reference proteome</keyword>
<dbReference type="InterPro" id="IPR026341">
    <property type="entry name" value="T9SS_type_B"/>
</dbReference>
<dbReference type="InterPro" id="IPR020894">
    <property type="entry name" value="Cadherin_CS"/>
</dbReference>
<dbReference type="InterPro" id="IPR044048">
    <property type="entry name" value="Big_12"/>
</dbReference>
<keyword evidence="4" id="KW-0472">Membrane</keyword>
<dbReference type="Pfam" id="PF00028">
    <property type="entry name" value="Cadherin"/>
    <property type="match status" value="2"/>
</dbReference>
<feature type="signal peptide" evidence="5">
    <location>
        <begin position="1"/>
        <end position="27"/>
    </location>
</feature>
<dbReference type="Pfam" id="PF19078">
    <property type="entry name" value="Big_12"/>
    <property type="match status" value="2"/>
</dbReference>
<feature type="domain" description="Cadherin" evidence="6">
    <location>
        <begin position="1571"/>
        <end position="1661"/>
    </location>
</feature>
<dbReference type="Pfam" id="PF17963">
    <property type="entry name" value="Big_9"/>
    <property type="match status" value="3"/>
</dbReference>